<keyword evidence="9" id="KW-0444">Lipid biosynthesis</keyword>
<evidence type="ECO:0000256" key="2">
    <source>
        <dbReference type="ARBA" id="ARBA00004651"/>
    </source>
</evidence>
<comment type="pathway">
    <text evidence="4">Lipid metabolism.</text>
</comment>
<evidence type="ECO:0000313" key="19">
    <source>
        <dbReference type="EMBL" id="AKS45939.1"/>
    </source>
</evidence>
<name>A0A0K0Y4Q2_9RHOB</name>
<dbReference type="Pfam" id="PF01148">
    <property type="entry name" value="CTP_transf_1"/>
    <property type="match status" value="1"/>
</dbReference>
<evidence type="ECO:0000256" key="1">
    <source>
        <dbReference type="ARBA" id="ARBA00001698"/>
    </source>
</evidence>
<dbReference type="AlphaFoldDB" id="A0A0K0Y4Q2"/>
<keyword evidence="20" id="KW-1185">Reference proteome</keyword>
<keyword evidence="15" id="KW-0472">Membrane</keyword>
<proteinExistence type="inferred from homology"/>
<keyword evidence="16" id="KW-0594">Phospholipid biosynthesis</keyword>
<dbReference type="PROSITE" id="PS01315">
    <property type="entry name" value="CDS"/>
    <property type="match status" value="1"/>
</dbReference>
<evidence type="ECO:0000256" key="10">
    <source>
        <dbReference type="ARBA" id="ARBA00022679"/>
    </source>
</evidence>
<dbReference type="STRING" id="1458307.OSB_13870"/>
<evidence type="ECO:0000256" key="8">
    <source>
        <dbReference type="ARBA" id="ARBA00022475"/>
    </source>
</evidence>
<evidence type="ECO:0000256" key="7">
    <source>
        <dbReference type="ARBA" id="ARBA00019373"/>
    </source>
</evidence>
<dbReference type="KEGG" id="otm:OSB_13870"/>
<organism evidence="19 20">
    <name type="scientific">Octadecabacter temperatus</name>
    <dbReference type="NCBI Taxonomy" id="1458307"/>
    <lineage>
        <taxon>Bacteria</taxon>
        <taxon>Pseudomonadati</taxon>
        <taxon>Pseudomonadota</taxon>
        <taxon>Alphaproteobacteria</taxon>
        <taxon>Rhodobacterales</taxon>
        <taxon>Roseobacteraceae</taxon>
        <taxon>Octadecabacter</taxon>
    </lineage>
</organism>
<keyword evidence="12 18" id="KW-0548">Nucleotidyltransferase</keyword>
<comment type="subcellular location">
    <subcellularLocation>
        <location evidence="2">Cell membrane</location>
        <topology evidence="2">Multi-pass membrane protein</topology>
    </subcellularLocation>
</comment>
<dbReference type="GO" id="GO:0016024">
    <property type="term" value="P:CDP-diacylglycerol biosynthetic process"/>
    <property type="evidence" value="ECO:0007669"/>
    <property type="project" value="UniProtKB-UniPathway"/>
</dbReference>
<evidence type="ECO:0000256" key="14">
    <source>
        <dbReference type="ARBA" id="ARBA00023098"/>
    </source>
</evidence>
<dbReference type="PANTHER" id="PTHR46382:SF1">
    <property type="entry name" value="PHOSPHATIDATE CYTIDYLYLTRANSFERASE"/>
    <property type="match status" value="1"/>
</dbReference>
<comment type="similarity">
    <text evidence="5 18">Belongs to the CDS family.</text>
</comment>
<evidence type="ECO:0000256" key="9">
    <source>
        <dbReference type="ARBA" id="ARBA00022516"/>
    </source>
</evidence>
<evidence type="ECO:0000256" key="6">
    <source>
        <dbReference type="ARBA" id="ARBA00012487"/>
    </source>
</evidence>
<comment type="pathway">
    <text evidence="3 18">Phospholipid metabolism; CDP-diacylglycerol biosynthesis; CDP-diacylglycerol from sn-glycerol 3-phosphate: step 3/3.</text>
</comment>
<evidence type="ECO:0000256" key="11">
    <source>
        <dbReference type="ARBA" id="ARBA00022692"/>
    </source>
</evidence>
<evidence type="ECO:0000256" key="18">
    <source>
        <dbReference type="RuleBase" id="RU003938"/>
    </source>
</evidence>
<evidence type="ECO:0000256" key="12">
    <source>
        <dbReference type="ARBA" id="ARBA00022695"/>
    </source>
</evidence>
<dbReference type="Proteomes" id="UP000067444">
    <property type="component" value="Chromosome"/>
</dbReference>
<evidence type="ECO:0000256" key="3">
    <source>
        <dbReference type="ARBA" id="ARBA00005119"/>
    </source>
</evidence>
<dbReference type="RefSeq" id="WP_049834279.1">
    <property type="nucleotide sequence ID" value="NZ_CP012160.1"/>
</dbReference>
<reference evidence="19 20" key="1">
    <citation type="journal article" date="2015" name="Genome Announc.">
        <title>Closed Genome Sequence of Octadecabacter temperatus SB1, the First Mesophilic Species of the Genus Octadecabacter.</title>
        <authorList>
            <person name="Voget S."/>
            <person name="Billerbeck S."/>
            <person name="Simon M."/>
            <person name="Daniel R."/>
        </authorList>
    </citation>
    <scope>NUCLEOTIDE SEQUENCE [LARGE SCALE GENOMIC DNA]</scope>
    <source>
        <strain evidence="19 20">SB1</strain>
    </source>
</reference>
<dbReference type="PANTHER" id="PTHR46382">
    <property type="entry name" value="PHOSPHATIDATE CYTIDYLYLTRANSFERASE"/>
    <property type="match status" value="1"/>
</dbReference>
<dbReference type="InterPro" id="IPR000374">
    <property type="entry name" value="PC_trans"/>
</dbReference>
<dbReference type="UniPathway" id="UPA00557">
    <property type="reaction ID" value="UER00614"/>
</dbReference>
<dbReference type="EMBL" id="CP012160">
    <property type="protein sequence ID" value="AKS45939.1"/>
    <property type="molecule type" value="Genomic_DNA"/>
</dbReference>
<evidence type="ECO:0000313" key="20">
    <source>
        <dbReference type="Proteomes" id="UP000067444"/>
    </source>
</evidence>
<keyword evidence="11 18" id="KW-0812">Transmembrane</keyword>
<dbReference type="PATRIC" id="fig|1458307.3.peg.1403"/>
<sequence length="259" mass="27612">MANWSDLGPRVGSAVVMTLVGGAAVFLGGIWFNLLVALCVWAMTWELLRMFGVFEGQKQVLFAGLSAVIILLSFVGGIGLWLAFGLAVLLLIGHYFGPEKINDWVFSLLFVPTVVGCGLLIFRGNEGLVFILWMLLVVIASDVMGYFAGKTFGGPKFWPSISPKKTWSGTAAGWVGAALVGFCFVIWNGSPISLIFVSVLTSFAGQMGDIAESALKRKQGIKDSSNLIPGHGGVLDRFDAISGAVIFLLALSLVMQVSV</sequence>
<keyword evidence="8" id="KW-1003">Cell membrane</keyword>
<dbReference type="OrthoDB" id="9799199at2"/>
<accession>A0A0K0Y4Q2</accession>
<dbReference type="GO" id="GO:0004605">
    <property type="term" value="F:phosphatidate cytidylyltransferase activity"/>
    <property type="evidence" value="ECO:0007669"/>
    <property type="project" value="UniProtKB-EC"/>
</dbReference>
<protein>
    <recommendedName>
        <fullName evidence="7 18">Phosphatidate cytidylyltransferase</fullName>
        <ecNumber evidence="6 18">2.7.7.41</ecNumber>
    </recommendedName>
</protein>
<evidence type="ECO:0000256" key="5">
    <source>
        <dbReference type="ARBA" id="ARBA00010185"/>
    </source>
</evidence>
<evidence type="ECO:0000256" key="16">
    <source>
        <dbReference type="ARBA" id="ARBA00023209"/>
    </source>
</evidence>
<dbReference type="GO" id="GO:0005886">
    <property type="term" value="C:plasma membrane"/>
    <property type="evidence" value="ECO:0007669"/>
    <property type="project" value="UniProtKB-SubCell"/>
</dbReference>
<dbReference type="EC" id="2.7.7.41" evidence="6 18"/>
<keyword evidence="14" id="KW-0443">Lipid metabolism</keyword>
<keyword evidence="10 18" id="KW-0808">Transferase</keyword>
<comment type="catalytic activity">
    <reaction evidence="1 18">
        <text>a 1,2-diacyl-sn-glycero-3-phosphate + CTP + H(+) = a CDP-1,2-diacyl-sn-glycerol + diphosphate</text>
        <dbReference type="Rhea" id="RHEA:16229"/>
        <dbReference type="ChEBI" id="CHEBI:15378"/>
        <dbReference type="ChEBI" id="CHEBI:33019"/>
        <dbReference type="ChEBI" id="CHEBI:37563"/>
        <dbReference type="ChEBI" id="CHEBI:58332"/>
        <dbReference type="ChEBI" id="CHEBI:58608"/>
        <dbReference type="EC" id="2.7.7.41"/>
    </reaction>
</comment>
<gene>
    <name evidence="19" type="primary">cdsA_1</name>
    <name evidence="19" type="ORF">OSB_13870</name>
</gene>
<evidence type="ECO:0000256" key="13">
    <source>
        <dbReference type="ARBA" id="ARBA00022989"/>
    </source>
</evidence>
<keyword evidence="17" id="KW-1208">Phospholipid metabolism</keyword>
<evidence type="ECO:0000256" key="17">
    <source>
        <dbReference type="ARBA" id="ARBA00023264"/>
    </source>
</evidence>
<evidence type="ECO:0000256" key="4">
    <source>
        <dbReference type="ARBA" id="ARBA00005189"/>
    </source>
</evidence>
<keyword evidence="13" id="KW-1133">Transmembrane helix</keyword>
<evidence type="ECO:0000256" key="15">
    <source>
        <dbReference type="ARBA" id="ARBA00023136"/>
    </source>
</evidence>